<dbReference type="SUPFAM" id="SSF46785">
    <property type="entry name" value="Winged helix' DNA-binding domain"/>
    <property type="match status" value="1"/>
</dbReference>
<dbReference type="EMBL" id="BARW01005304">
    <property type="protein sequence ID" value="GAI77751.1"/>
    <property type="molecule type" value="Genomic_DNA"/>
</dbReference>
<name>X1SF18_9ZZZZ</name>
<evidence type="ECO:0000313" key="1">
    <source>
        <dbReference type="EMBL" id="GAI77751.1"/>
    </source>
</evidence>
<gene>
    <name evidence="1" type="ORF">S12H4_11662</name>
</gene>
<accession>X1SF18</accession>
<feature type="non-terminal residue" evidence="1">
    <location>
        <position position="243"/>
    </location>
</feature>
<comment type="caution">
    <text evidence="1">The sequence shown here is derived from an EMBL/GenBank/DDBJ whole genome shotgun (WGS) entry which is preliminary data.</text>
</comment>
<protein>
    <submittedName>
        <fullName evidence="1">Uncharacterized protein</fullName>
    </submittedName>
</protein>
<reference evidence="1" key="1">
    <citation type="journal article" date="2014" name="Front. Microbiol.">
        <title>High frequency of phylogenetically diverse reductive dehalogenase-homologous genes in deep subseafloor sedimentary metagenomes.</title>
        <authorList>
            <person name="Kawai M."/>
            <person name="Futagami T."/>
            <person name="Toyoda A."/>
            <person name="Takaki Y."/>
            <person name="Nishi S."/>
            <person name="Hori S."/>
            <person name="Arai W."/>
            <person name="Tsubouchi T."/>
            <person name="Morono Y."/>
            <person name="Uchiyama I."/>
            <person name="Ito T."/>
            <person name="Fujiyama A."/>
            <person name="Inagaki F."/>
            <person name="Takami H."/>
        </authorList>
    </citation>
    <scope>NUCLEOTIDE SEQUENCE</scope>
    <source>
        <strain evidence="1">Expedition CK06-06</strain>
    </source>
</reference>
<dbReference type="Gene3D" id="3.40.50.10770">
    <property type="entry name" value="Hypothetical protein VC1899 like domain (Restriction endonuclease-like)"/>
    <property type="match status" value="1"/>
</dbReference>
<sequence length="243" mass="28994">HLYTFFNIFRMMKECQIMLYGKLHKWIDITHRKNPKTNWYIFISSPVSEQKSKIYEDINEKIELLNKSQEIFPDNEKIKYTLIEINVENDLIELIRTLRALIKYVNDKKYEIICNLTSGTFEMRLALYIAAQIQKHQIKEVFYFNKQDLTKNSLFNLVEPHNKGQDLINIMYKEIYRNNPDQIESTNLNKLLKICEDNNKSWDLPNLSRIVKNLVKKGYLTEERKGREKIIKISELGLVICPV</sequence>
<organism evidence="1">
    <name type="scientific">marine sediment metagenome</name>
    <dbReference type="NCBI Taxonomy" id="412755"/>
    <lineage>
        <taxon>unclassified sequences</taxon>
        <taxon>metagenomes</taxon>
        <taxon>ecological metagenomes</taxon>
    </lineage>
</organism>
<proteinExistence type="predicted"/>
<dbReference type="AlphaFoldDB" id="X1SF18"/>
<feature type="non-terminal residue" evidence="1">
    <location>
        <position position="1"/>
    </location>
</feature>
<dbReference type="InterPro" id="IPR036390">
    <property type="entry name" value="WH_DNA-bd_sf"/>
</dbReference>